<dbReference type="Pfam" id="PF01041">
    <property type="entry name" value="DegT_DnrJ_EryC1"/>
    <property type="match status" value="1"/>
</dbReference>
<dbReference type="Proteomes" id="UP000655443">
    <property type="component" value="Unassembled WGS sequence"/>
</dbReference>
<reference evidence="8" key="2">
    <citation type="submission" date="2020-09" db="EMBL/GenBank/DDBJ databases">
        <authorList>
            <person name="Sun Q."/>
            <person name="Ohkuma M."/>
        </authorList>
    </citation>
    <scope>NUCLEOTIDE SEQUENCE</scope>
    <source>
        <strain evidence="8">JCM 4714</strain>
    </source>
</reference>
<dbReference type="SUPFAM" id="SSF53383">
    <property type="entry name" value="PLP-dependent transferases"/>
    <property type="match status" value="1"/>
</dbReference>
<evidence type="ECO:0000256" key="4">
    <source>
        <dbReference type="ARBA" id="ARBA00022898"/>
    </source>
</evidence>
<evidence type="ECO:0000256" key="5">
    <source>
        <dbReference type="ARBA" id="ARBA00038398"/>
    </source>
</evidence>
<dbReference type="GO" id="GO:0008483">
    <property type="term" value="F:transaminase activity"/>
    <property type="evidence" value="ECO:0007669"/>
    <property type="project" value="UniProtKB-KW"/>
</dbReference>
<dbReference type="NCBIfam" id="NF011936">
    <property type="entry name" value="PRK15407.1"/>
    <property type="match status" value="1"/>
</dbReference>
<dbReference type="PANTHER" id="PTHR30244:SF34">
    <property type="entry name" value="DTDP-4-AMINO-4,6-DIDEOXYGALACTOSE TRANSAMINASE"/>
    <property type="match status" value="1"/>
</dbReference>
<evidence type="ECO:0000256" key="2">
    <source>
        <dbReference type="ARBA" id="ARBA00022576"/>
    </source>
</evidence>
<comment type="caution">
    <text evidence="8">The sequence shown here is derived from an EMBL/GenBank/DDBJ whole genome shotgun (WGS) entry which is preliminary data.</text>
</comment>
<dbReference type="EMBL" id="BMVG01000003">
    <property type="protein sequence ID" value="GHE01649.1"/>
    <property type="molecule type" value="Genomic_DNA"/>
</dbReference>
<dbReference type="AlphaFoldDB" id="A0A919D2T3"/>
<organism evidence="8 9">
    <name type="scientific">Streptomyces alanosinicus</name>
    <dbReference type="NCBI Taxonomy" id="68171"/>
    <lineage>
        <taxon>Bacteria</taxon>
        <taxon>Bacillati</taxon>
        <taxon>Actinomycetota</taxon>
        <taxon>Actinomycetes</taxon>
        <taxon>Kitasatosporales</taxon>
        <taxon>Streptomycetaceae</taxon>
        <taxon>Streptomyces</taxon>
    </lineage>
</organism>
<name>A0A919D2T3_9ACTN</name>
<evidence type="ECO:0000256" key="1">
    <source>
        <dbReference type="ARBA" id="ARBA00001933"/>
    </source>
</evidence>
<proteinExistence type="inferred from homology"/>
<protein>
    <recommendedName>
        <fullName evidence="10">Lipopolysaccharide biosynthesis protein RfbH</fullName>
    </recommendedName>
</protein>
<dbReference type="InterPro" id="IPR015422">
    <property type="entry name" value="PyrdxlP-dep_Trfase_small"/>
</dbReference>
<evidence type="ECO:0000313" key="8">
    <source>
        <dbReference type="EMBL" id="GHE01649.1"/>
    </source>
</evidence>
<dbReference type="InterPro" id="IPR015421">
    <property type="entry name" value="PyrdxlP-dep_Trfase_major"/>
</dbReference>
<dbReference type="PANTHER" id="PTHR30244">
    <property type="entry name" value="TRANSAMINASE"/>
    <property type="match status" value="1"/>
</dbReference>
<dbReference type="InterPro" id="IPR015424">
    <property type="entry name" value="PyrdxlP-dep_Trfase"/>
</dbReference>
<keyword evidence="3" id="KW-0808">Transferase</keyword>
<comment type="cofactor">
    <cofactor evidence="1">
        <name>pyridoxal 5'-phosphate</name>
        <dbReference type="ChEBI" id="CHEBI:597326"/>
    </cofactor>
</comment>
<evidence type="ECO:0000256" key="7">
    <source>
        <dbReference type="RuleBase" id="RU004508"/>
    </source>
</evidence>
<evidence type="ECO:0000256" key="3">
    <source>
        <dbReference type="ARBA" id="ARBA00022679"/>
    </source>
</evidence>
<comment type="similarity">
    <text evidence="5">Belongs to the DegT/DnrJ/EryC1 family. L-glutamine:2-deoxy-scyllo-inosose/scyllo-inosose aminotransferase subfamily.</text>
</comment>
<dbReference type="GO" id="GO:0000271">
    <property type="term" value="P:polysaccharide biosynthetic process"/>
    <property type="evidence" value="ECO:0007669"/>
    <property type="project" value="TreeGrafter"/>
</dbReference>
<keyword evidence="2" id="KW-0032">Aminotransferase</keyword>
<sequence>MTTDSHPTERAELVILEAQPGSVVTWGDVGATKGGQIGVVLGAVNGTDQLITAVGQWDGSGDGIVVIANDEFAESIEGFSAPLGVHTQDSVTLKTSELTVLGRIQADALARVLRERTKASARWFHDAYHVPRQPDKSTAVAYSGRVFDHQELEFAVDASLDFWLTMGRFADRLQRNLASYLGVRRTLLVNSGSAANLVAVSALTSPLLGERALQPGDEVITTACSFPTTVNPILQNDCVAVLVDTDPVSGNIDVSQLEASLSSRSKAVILAHALGNPFDLERVREFCDRNGLWLIEDTCDALGSLYDGKPVGSFGDLSTLSFYPAHHITTGEGGAVNVVSEPLFQRIVESVRDWGRDCWCKSGQDNVCGKRFSYPLGDLPPGYDHKFAYSHLGYNLKPTDWQAAIGCAQFEKLEEFNRLRRRNWSLMHEVFQEYEDLFELPRAEPKSDPSWFGFKVLLREDAPFDRNTLVAYLEAERVQTRMMFAGNIMRQPAYHGRLRADGMPATRSIGPLEGADRLMTSSFFLGVYPGLTESHIQRVADVLRRFVDDLAGDASPSAAANAHALRLAARDLSPRRQAVREMRAEELKHQDS</sequence>
<evidence type="ECO:0000313" key="9">
    <source>
        <dbReference type="Proteomes" id="UP000655443"/>
    </source>
</evidence>
<keyword evidence="4 7" id="KW-0663">Pyridoxal phosphate</keyword>
<dbReference type="RefSeq" id="WP_189950901.1">
    <property type="nucleotide sequence ID" value="NZ_BMVG01000003.1"/>
</dbReference>
<dbReference type="Gene3D" id="3.90.1150.10">
    <property type="entry name" value="Aspartate Aminotransferase, domain 1"/>
    <property type="match status" value="1"/>
</dbReference>
<gene>
    <name evidence="8" type="ORF">GCM10010339_21880</name>
</gene>
<dbReference type="Gene3D" id="3.40.640.10">
    <property type="entry name" value="Type I PLP-dependent aspartate aminotransferase-like (Major domain)"/>
    <property type="match status" value="1"/>
</dbReference>
<dbReference type="CDD" id="cd00616">
    <property type="entry name" value="AHBA_syn"/>
    <property type="match status" value="1"/>
</dbReference>
<dbReference type="FunFam" id="3.40.640.10:FF:000079">
    <property type="entry name" value="LPS biosynthesis protein"/>
    <property type="match status" value="1"/>
</dbReference>
<evidence type="ECO:0008006" key="10">
    <source>
        <dbReference type="Google" id="ProtNLM"/>
    </source>
</evidence>
<comment type="similarity">
    <text evidence="6">Belongs to the degT/dnrJ/eryC1 family.</text>
</comment>
<dbReference type="GO" id="GO:0030170">
    <property type="term" value="F:pyridoxal phosphate binding"/>
    <property type="evidence" value="ECO:0007669"/>
    <property type="project" value="TreeGrafter"/>
</dbReference>
<evidence type="ECO:0000256" key="6">
    <source>
        <dbReference type="ARBA" id="ARBA00061036"/>
    </source>
</evidence>
<accession>A0A919D2T3</accession>
<reference evidence="8" key="1">
    <citation type="journal article" date="2014" name="Int. J. Syst. Evol. Microbiol.">
        <title>Complete genome sequence of Corynebacterium casei LMG S-19264T (=DSM 44701T), isolated from a smear-ripened cheese.</title>
        <authorList>
            <consortium name="US DOE Joint Genome Institute (JGI-PGF)"/>
            <person name="Walter F."/>
            <person name="Albersmeier A."/>
            <person name="Kalinowski J."/>
            <person name="Ruckert C."/>
        </authorList>
    </citation>
    <scope>NUCLEOTIDE SEQUENCE</scope>
    <source>
        <strain evidence="8">JCM 4714</strain>
    </source>
</reference>
<keyword evidence="9" id="KW-1185">Reference proteome</keyword>
<dbReference type="InterPro" id="IPR000653">
    <property type="entry name" value="DegT/StrS_aminotransferase"/>
</dbReference>